<sequence length="443" mass="51020">MDTQARKTTVGIKPEDWKKLGYSDATTANDDTEGLTNEIDPIFHYTHPSRSVPIWFPLTRAQYEGLLVDLKQVLQLVSLMLRSPPSLNADYDLYYSPRLHPKERVTFEGRPVLEFRHVETTEDYWPQRRDLANAALDRLAGVVSFRVVSKEENPEIEGLNGLTSVFIAEHTRGVNIQDDTDLSRGIGSIIWINERLITELRRLRNEKDVNNTLKICSLTFKIAAMLCHELFHAKYMATDSPLLADALVETSLRSYAAMRKSGRKNDVAATNEPLYEDDSDAELGYVWEKCVFGGHIQFDGDVDKCLFFSKWPSYWATTHYRRRGGWRRKMTRYVVLMHYILNLLRQGFWDNMIDGDLTALQIKKWIGIRMKCPYAQFVDSEWNTDDSSEGEYPLERPSLPRVCREKNGKEPADPSASRANESREERLDRQLLEHTAATQLSTS</sequence>
<proteinExistence type="predicted"/>
<dbReference type="OrthoDB" id="10254945at2759"/>
<feature type="compositionally biased region" description="Basic and acidic residues" evidence="1">
    <location>
        <begin position="420"/>
        <end position="432"/>
    </location>
</feature>
<dbReference type="EMBL" id="CAJPDR010000666">
    <property type="protein sequence ID" value="CAF9941531.1"/>
    <property type="molecule type" value="Genomic_DNA"/>
</dbReference>
<feature type="compositionally biased region" description="Basic and acidic residues" evidence="1">
    <location>
        <begin position="402"/>
        <end position="412"/>
    </location>
</feature>
<protein>
    <submittedName>
        <fullName evidence="2">Uncharacterized protein</fullName>
    </submittedName>
</protein>
<comment type="caution">
    <text evidence="2">The sequence shown here is derived from an EMBL/GenBank/DDBJ whole genome shotgun (WGS) entry which is preliminary data.</text>
</comment>
<feature type="region of interest" description="Disordered" evidence="1">
    <location>
        <begin position="382"/>
        <end position="443"/>
    </location>
</feature>
<evidence type="ECO:0000313" key="2">
    <source>
        <dbReference type="EMBL" id="CAF9941531.1"/>
    </source>
</evidence>
<dbReference type="AlphaFoldDB" id="A0A8H3J6A0"/>
<gene>
    <name evidence="2" type="ORF">ALECFALPRED_009173</name>
</gene>
<evidence type="ECO:0000313" key="3">
    <source>
        <dbReference type="Proteomes" id="UP000664203"/>
    </source>
</evidence>
<evidence type="ECO:0000256" key="1">
    <source>
        <dbReference type="SAM" id="MobiDB-lite"/>
    </source>
</evidence>
<dbReference type="Proteomes" id="UP000664203">
    <property type="component" value="Unassembled WGS sequence"/>
</dbReference>
<reference evidence="2" key="1">
    <citation type="submission" date="2021-03" db="EMBL/GenBank/DDBJ databases">
        <authorList>
            <person name="Tagirdzhanova G."/>
        </authorList>
    </citation>
    <scope>NUCLEOTIDE SEQUENCE</scope>
</reference>
<organism evidence="2 3">
    <name type="scientific">Alectoria fallacina</name>
    <dbReference type="NCBI Taxonomy" id="1903189"/>
    <lineage>
        <taxon>Eukaryota</taxon>
        <taxon>Fungi</taxon>
        <taxon>Dikarya</taxon>
        <taxon>Ascomycota</taxon>
        <taxon>Pezizomycotina</taxon>
        <taxon>Lecanoromycetes</taxon>
        <taxon>OSLEUM clade</taxon>
        <taxon>Lecanoromycetidae</taxon>
        <taxon>Lecanorales</taxon>
        <taxon>Lecanorineae</taxon>
        <taxon>Parmeliaceae</taxon>
        <taxon>Alectoria</taxon>
    </lineage>
</organism>
<accession>A0A8H3J6A0</accession>
<name>A0A8H3J6A0_9LECA</name>
<keyword evidence="3" id="KW-1185">Reference proteome</keyword>